<dbReference type="Proteomes" id="UP000014803">
    <property type="component" value="Chromosome"/>
</dbReference>
<dbReference type="AlphaFoldDB" id="S4Y0M7"/>
<dbReference type="EMBL" id="CP003969">
    <property type="protein sequence ID" value="AGP38319.1"/>
    <property type="molecule type" value="Genomic_DNA"/>
</dbReference>
<name>S4Y0M7_SORCE</name>
<organism evidence="1 2">
    <name type="scientific">Sorangium cellulosum So0157-2</name>
    <dbReference type="NCBI Taxonomy" id="1254432"/>
    <lineage>
        <taxon>Bacteria</taxon>
        <taxon>Pseudomonadati</taxon>
        <taxon>Myxococcota</taxon>
        <taxon>Polyangia</taxon>
        <taxon>Polyangiales</taxon>
        <taxon>Polyangiaceae</taxon>
        <taxon>Sorangium</taxon>
    </lineage>
</organism>
<gene>
    <name evidence="1" type="ORF">SCE1572_29860</name>
</gene>
<dbReference type="HOGENOM" id="CLU_2755764_0_0_7"/>
<protein>
    <submittedName>
        <fullName evidence="1">Uncharacterized protein</fullName>
    </submittedName>
</protein>
<reference evidence="1 2" key="1">
    <citation type="journal article" date="2013" name="Sci. Rep.">
        <title>Extraordinary expansion of a Sorangium cellulosum genome from an alkaline milieu.</title>
        <authorList>
            <person name="Han K."/>
            <person name="Li Z.F."/>
            <person name="Peng R."/>
            <person name="Zhu L.P."/>
            <person name="Zhou T."/>
            <person name="Wang L.G."/>
            <person name="Li S.G."/>
            <person name="Zhang X.B."/>
            <person name="Hu W."/>
            <person name="Wu Z.H."/>
            <person name="Qin N."/>
            <person name="Li Y.Z."/>
        </authorList>
    </citation>
    <scope>NUCLEOTIDE SEQUENCE [LARGE SCALE GENOMIC DNA]</scope>
    <source>
        <strain evidence="1 2">So0157-2</strain>
    </source>
</reference>
<evidence type="ECO:0000313" key="2">
    <source>
        <dbReference type="Proteomes" id="UP000014803"/>
    </source>
</evidence>
<accession>S4Y0M7</accession>
<sequence length="70" mass="7666">MMRPARSNPRATRIRDVVRAGARRSGVRGARPIELALRDEVAAPSCPALLSTLRNMVVARRSSQLHTAAF</sequence>
<dbReference type="PATRIC" id="fig|1254432.3.peg.6741"/>
<evidence type="ECO:0000313" key="1">
    <source>
        <dbReference type="EMBL" id="AGP38319.1"/>
    </source>
</evidence>
<proteinExistence type="predicted"/>
<dbReference type="KEGG" id="scu:SCE1572_29860"/>